<feature type="compositionally biased region" description="Basic and acidic residues" evidence="1">
    <location>
        <begin position="129"/>
        <end position="145"/>
    </location>
</feature>
<feature type="region of interest" description="Disordered" evidence="1">
    <location>
        <begin position="191"/>
        <end position="224"/>
    </location>
</feature>
<accession>A0A066VJM1</accession>
<feature type="region of interest" description="Disordered" evidence="1">
    <location>
        <begin position="1"/>
        <end position="25"/>
    </location>
</feature>
<proteinExistence type="predicted"/>
<dbReference type="Proteomes" id="UP000027361">
    <property type="component" value="Unassembled WGS sequence"/>
</dbReference>
<organism evidence="2 3">
    <name type="scientific">Tilletiaria anomala (strain ATCC 24038 / CBS 436.72 / UBC 951)</name>
    <dbReference type="NCBI Taxonomy" id="1037660"/>
    <lineage>
        <taxon>Eukaryota</taxon>
        <taxon>Fungi</taxon>
        <taxon>Dikarya</taxon>
        <taxon>Basidiomycota</taxon>
        <taxon>Ustilaginomycotina</taxon>
        <taxon>Exobasidiomycetes</taxon>
        <taxon>Georgefischeriales</taxon>
        <taxon>Tilletiariaceae</taxon>
        <taxon>Tilletiaria</taxon>
    </lineage>
</organism>
<reference evidence="2 3" key="1">
    <citation type="submission" date="2014-05" db="EMBL/GenBank/DDBJ databases">
        <title>Draft genome sequence of a rare smut relative, Tilletiaria anomala UBC 951.</title>
        <authorList>
            <consortium name="DOE Joint Genome Institute"/>
            <person name="Toome M."/>
            <person name="Kuo A."/>
            <person name="Henrissat B."/>
            <person name="Lipzen A."/>
            <person name="Tritt A."/>
            <person name="Yoshinaga Y."/>
            <person name="Zane M."/>
            <person name="Barry K."/>
            <person name="Grigoriev I.V."/>
            <person name="Spatafora J.W."/>
            <person name="Aimea M.C."/>
        </authorList>
    </citation>
    <scope>NUCLEOTIDE SEQUENCE [LARGE SCALE GENOMIC DNA]</scope>
    <source>
        <strain evidence="2 3">UBC 951</strain>
    </source>
</reference>
<protein>
    <submittedName>
        <fullName evidence="2">Uncharacterized protein</fullName>
    </submittedName>
</protein>
<evidence type="ECO:0000313" key="3">
    <source>
        <dbReference type="Proteomes" id="UP000027361"/>
    </source>
</evidence>
<dbReference type="InParanoid" id="A0A066VJM1"/>
<name>A0A066VJM1_TILAU</name>
<dbReference type="RefSeq" id="XP_013241406.1">
    <property type="nucleotide sequence ID" value="XM_013385952.1"/>
</dbReference>
<comment type="caution">
    <text evidence="2">The sequence shown here is derived from an EMBL/GenBank/DDBJ whole genome shotgun (WGS) entry which is preliminary data.</text>
</comment>
<keyword evidence="3" id="KW-1185">Reference proteome</keyword>
<feature type="compositionally biased region" description="Basic and acidic residues" evidence="1">
    <location>
        <begin position="107"/>
        <end position="121"/>
    </location>
</feature>
<feature type="compositionally biased region" description="Polar residues" evidence="1">
    <location>
        <begin position="1"/>
        <end position="11"/>
    </location>
</feature>
<evidence type="ECO:0000313" key="2">
    <source>
        <dbReference type="EMBL" id="KDN40508.1"/>
    </source>
</evidence>
<evidence type="ECO:0000256" key="1">
    <source>
        <dbReference type="SAM" id="MobiDB-lite"/>
    </source>
</evidence>
<feature type="compositionally biased region" description="Basic and acidic residues" evidence="1">
    <location>
        <begin position="206"/>
        <end position="224"/>
    </location>
</feature>
<feature type="region of interest" description="Disordered" evidence="1">
    <location>
        <begin position="107"/>
        <end position="178"/>
    </location>
</feature>
<sequence length="224" mass="24670">MSSHGPSTSPITKEKQQRQLQQSPEPACGLKVLEAAVYAANASSQAAAEALEDISKIDCTLHNVSDGIHSVQQGIHSAQAAQAELGRRWADHEARLSRLEEQMQKLSMRNDGDRMQEKDNVRGAQPETCSRKDQGAHDCKGKRDAATVPRPRTAEASLGDTKPCTTPSGSVSEGALPAVRPAKSFWRERYAVRQRKEGIPAPKDLPSGRERPREQYPERLYDCF</sequence>
<dbReference type="GeneID" id="25265029"/>
<dbReference type="HOGENOM" id="CLU_1235795_0_0_1"/>
<dbReference type="AlphaFoldDB" id="A0A066VJM1"/>
<dbReference type="EMBL" id="JMSN01000090">
    <property type="protein sequence ID" value="KDN40508.1"/>
    <property type="molecule type" value="Genomic_DNA"/>
</dbReference>
<gene>
    <name evidence="2" type="ORF">K437DRAFT_258608</name>
</gene>